<gene>
    <name evidence="1" type="ORF">GC098_14495</name>
</gene>
<dbReference type="InterPro" id="IPR035451">
    <property type="entry name" value="Ada-like_dom_sf"/>
</dbReference>
<dbReference type="EMBL" id="WHOA01000097">
    <property type="protein sequence ID" value="NOU72623.1"/>
    <property type="molecule type" value="Genomic_DNA"/>
</dbReference>
<protein>
    <recommendedName>
        <fullName evidence="3">Ada DNA repair metal-binding domain-containing protein</fullName>
    </recommendedName>
</protein>
<comment type="caution">
    <text evidence="1">The sequence shown here is derived from an EMBL/GenBank/DDBJ whole genome shotgun (WGS) entry which is preliminary data.</text>
</comment>
<reference evidence="1 2" key="1">
    <citation type="submission" date="2019-10" db="EMBL/GenBank/DDBJ databases">
        <title>Description of Paenibacillus terrestris sp. nov.</title>
        <authorList>
            <person name="Carlier A."/>
            <person name="Qi S."/>
        </authorList>
    </citation>
    <scope>NUCLEOTIDE SEQUENCE [LARGE SCALE GENOMIC DNA]</scope>
    <source>
        <strain evidence="1 2">LMG 31458</strain>
    </source>
</reference>
<evidence type="ECO:0008006" key="3">
    <source>
        <dbReference type="Google" id="ProtNLM"/>
    </source>
</evidence>
<organism evidence="1 2">
    <name type="scientific">Paenibacillus phytorum</name>
    <dbReference type="NCBI Taxonomy" id="2654977"/>
    <lineage>
        <taxon>Bacteria</taxon>
        <taxon>Bacillati</taxon>
        <taxon>Bacillota</taxon>
        <taxon>Bacilli</taxon>
        <taxon>Bacillales</taxon>
        <taxon>Paenibacillaceae</taxon>
        <taxon>Paenibacillus</taxon>
    </lineage>
</organism>
<keyword evidence="2" id="KW-1185">Reference proteome</keyword>
<evidence type="ECO:0000313" key="1">
    <source>
        <dbReference type="EMBL" id="NOU72623.1"/>
    </source>
</evidence>
<evidence type="ECO:0000313" key="2">
    <source>
        <dbReference type="Proteomes" id="UP000616779"/>
    </source>
</evidence>
<dbReference type="SUPFAM" id="SSF57884">
    <property type="entry name" value="Ada DNA repair protein, N-terminal domain (N-Ada 10)"/>
    <property type="match status" value="1"/>
</dbReference>
<proteinExistence type="predicted"/>
<sequence>MFYRLEEAKDYGYRACKRCRPECVSVSESVPTRTYASLHSCWYARITLHEDFDPQLLCEAVEALSERCRRFFGFSACLPGNGGSILNVS</sequence>
<name>A0ABX1XXU3_9BACL</name>
<accession>A0ABX1XXU3</accession>
<dbReference type="Proteomes" id="UP000616779">
    <property type="component" value="Unassembled WGS sequence"/>
</dbReference>